<dbReference type="EMBL" id="JAAGNZ010000001">
    <property type="protein sequence ID" value="NEU66496.1"/>
    <property type="molecule type" value="Genomic_DNA"/>
</dbReference>
<evidence type="ECO:0000259" key="2">
    <source>
        <dbReference type="PROSITE" id="PS50853"/>
    </source>
</evidence>
<dbReference type="SUPFAM" id="SSF49265">
    <property type="entry name" value="Fibronectin type III"/>
    <property type="match status" value="1"/>
</dbReference>
<dbReference type="Pfam" id="PF18962">
    <property type="entry name" value="Por_Secre_tail"/>
    <property type="match status" value="1"/>
</dbReference>
<feature type="chain" id="PRO_5027044001" evidence="1">
    <location>
        <begin position="23"/>
        <end position="1226"/>
    </location>
</feature>
<dbReference type="Proteomes" id="UP000477386">
    <property type="component" value="Unassembled WGS sequence"/>
</dbReference>
<dbReference type="SUPFAM" id="SSF55486">
    <property type="entry name" value="Metalloproteases ('zincins'), catalytic domain"/>
    <property type="match status" value="1"/>
</dbReference>
<dbReference type="AlphaFoldDB" id="A0A6M0IDY3"/>
<evidence type="ECO:0000256" key="1">
    <source>
        <dbReference type="SAM" id="SignalP"/>
    </source>
</evidence>
<keyword evidence="4" id="KW-1185">Reference proteome</keyword>
<dbReference type="Pfam" id="PF13688">
    <property type="entry name" value="Reprolysin_5"/>
    <property type="match status" value="1"/>
</dbReference>
<dbReference type="InterPro" id="IPR013783">
    <property type="entry name" value="Ig-like_fold"/>
</dbReference>
<dbReference type="InterPro" id="IPR024079">
    <property type="entry name" value="MetalloPept_cat_dom_sf"/>
</dbReference>
<dbReference type="RefSeq" id="WP_164035757.1">
    <property type="nucleotide sequence ID" value="NZ_JAAGNZ010000001.1"/>
</dbReference>
<protein>
    <submittedName>
        <fullName evidence="3">T9SS type A sorting domain-containing protein</fullName>
    </submittedName>
</protein>
<gene>
    <name evidence="3" type="ORF">GK091_06365</name>
</gene>
<dbReference type="NCBIfam" id="TIGR04183">
    <property type="entry name" value="Por_Secre_tail"/>
    <property type="match status" value="1"/>
</dbReference>
<dbReference type="Gene3D" id="2.60.40.10">
    <property type="entry name" value="Immunoglobulins"/>
    <property type="match status" value="2"/>
</dbReference>
<dbReference type="InterPro" id="IPR036116">
    <property type="entry name" value="FN3_sf"/>
</dbReference>
<dbReference type="Gene3D" id="3.40.390.10">
    <property type="entry name" value="Collagenase (Catalytic Domain)"/>
    <property type="match status" value="1"/>
</dbReference>
<keyword evidence="1" id="KW-0732">Signal</keyword>
<dbReference type="GO" id="GO:0008237">
    <property type="term" value="F:metallopeptidase activity"/>
    <property type="evidence" value="ECO:0007669"/>
    <property type="project" value="InterPro"/>
</dbReference>
<dbReference type="PROSITE" id="PS50853">
    <property type="entry name" value="FN3"/>
    <property type="match status" value="1"/>
</dbReference>
<feature type="domain" description="Fibronectin type-III" evidence="2">
    <location>
        <begin position="253"/>
        <end position="353"/>
    </location>
</feature>
<evidence type="ECO:0000313" key="4">
    <source>
        <dbReference type="Proteomes" id="UP000477386"/>
    </source>
</evidence>
<dbReference type="SUPFAM" id="SSF63829">
    <property type="entry name" value="Calcium-dependent phosphotriesterase"/>
    <property type="match status" value="1"/>
</dbReference>
<accession>A0A6M0IDY3</accession>
<name>A0A6M0IDY3_9BACT</name>
<organism evidence="3 4">
    <name type="scientific">Spirosoma agri</name>
    <dbReference type="NCBI Taxonomy" id="1987381"/>
    <lineage>
        <taxon>Bacteria</taxon>
        <taxon>Pseudomonadati</taxon>
        <taxon>Bacteroidota</taxon>
        <taxon>Cytophagia</taxon>
        <taxon>Cytophagales</taxon>
        <taxon>Cytophagaceae</taxon>
        <taxon>Spirosoma</taxon>
    </lineage>
</organism>
<feature type="signal peptide" evidence="1">
    <location>
        <begin position="1"/>
        <end position="22"/>
    </location>
</feature>
<sequence length="1226" mass="134907">MKNLSVATLLGCLLLFSLLTHAQTPLQCGVDDRQLPDSTVRLMGQLPRLMADQRARKTAGERRICRVAVEIDSDTYLEFEKDTNRIRSFFLNRIEQASKIYEREINTQLVVVYFHIWKDSEPDPYRGELDIYKLYPIFSNAWLSKFNQIAYDKRVYFPTKAIYGAGGLGGGVQAISGNQTDLNTLAHEIGHCFGSPHTHSCTWPGGPIDFCSTTEGGCYTESLQNITGTIMSYCGKSSLSFHPLCQTLMTDHAVKNFTTLTTPDKAPVLAPQLTVSGTPFLYWNGQPQAERYDIDVATDAGFAQKVISDTTLINGYDMSKLVTGQVYYVRVRSTNKFGVSNWSGVSQLKIAPAGSLAAPVLLSPTPDQTQVPYTNTSRHFSVQPVSGATAYEIQLTSSYDESFKTPFTTKISPTASFTVASSSFGIVRWRVRAVFGTQNGPWSAVGRFFVNQLPGYFYRPFYDTAPLTFPYSYYPTISSAIVQVTVATDSLFTKPVYTRTFRDGGFYTGTLTDLSPNTQYYIKFDETSKDYGLPTGILSRLVQSFKTGSASLSPRWSLINNTTYPEWPQGYASGTLELSKEAAWYANTDGPTRISQDSLKIRVFNRETTKGAIGNFGAALSGDGTGIIWVTNRTSVNVFKAGFAVPYYQLGKISEQTNTLTDRTSFYATNSFSEFNASQRLFYSYNSIYQPKADSLDKIYSLPTNHFINQTLTRPGVVWMIQYNSASSTAPYELVQVNTITRATQVFSADNTPQLGKYLNYMATDGLGNLWVSQSSSTFPFPPLAKFNGTTWTSIDKSATMPVSYVLNMANDPVGNLYVIDNSSPRVLYKYDGQTWKKLTDMSIYANMGTMTADYQGNVWFNGPYQLIRYAACANVPIPTLTASKQTIEIGESVTLQAAGCSDVVWSWASESETVTNRLIKGTNQLIIKPETNITYSSRCYTSGCSGDETTLTVMVLPKLTFTKPGKTAYCLGDSLTATYSLQGKVSTTNQFSFVFKSGNQLTALPATVRGAGLSALLPGTLAPGRYTVYVETTQPVVRARDSIQVNVSALPTAELSSNKLTFPLGDSARISVALTGLAPWKFTRWDGLAIQTSASPYQFVIRATQPTNYSIALSGLSDANCATGTIKNSVVVSALALANEPVAADGISVYPNPVTSRLTIDVSPARAPLAWLRLRDSQGREVGSRQPVQRTRRDEWDISTLPTGQYILFIETSDGQQASWKVVKQ</sequence>
<evidence type="ECO:0000313" key="3">
    <source>
        <dbReference type="EMBL" id="NEU66496.1"/>
    </source>
</evidence>
<dbReference type="InterPro" id="IPR026444">
    <property type="entry name" value="Secre_tail"/>
</dbReference>
<comment type="caution">
    <text evidence="3">The sequence shown here is derived from an EMBL/GenBank/DDBJ whole genome shotgun (WGS) entry which is preliminary data.</text>
</comment>
<dbReference type="InterPro" id="IPR003961">
    <property type="entry name" value="FN3_dom"/>
</dbReference>
<proteinExistence type="predicted"/>
<reference evidence="3 4" key="1">
    <citation type="submission" date="2020-02" db="EMBL/GenBank/DDBJ databases">
        <title>Draft genome sequence of two Spirosoma agri KCTC 52727 and Spirosoma terrae KCTC 52035.</title>
        <authorList>
            <person name="Rojas J."/>
            <person name="Ambika Manirajan B."/>
            <person name="Ratering S."/>
            <person name="Suarez C."/>
            <person name="Schnell S."/>
        </authorList>
    </citation>
    <scope>NUCLEOTIDE SEQUENCE [LARGE SCALE GENOMIC DNA]</scope>
    <source>
        <strain evidence="3 4">KCTC 52727</strain>
    </source>
</reference>